<comment type="caution">
    <text evidence="1">The sequence shown here is derived from an EMBL/GenBank/DDBJ whole genome shotgun (WGS) entry which is preliminary data.</text>
</comment>
<dbReference type="OrthoDB" id="2281104at2759"/>
<organism evidence="1 2">
    <name type="scientific">Mucor saturninus</name>
    <dbReference type="NCBI Taxonomy" id="64648"/>
    <lineage>
        <taxon>Eukaryota</taxon>
        <taxon>Fungi</taxon>
        <taxon>Fungi incertae sedis</taxon>
        <taxon>Mucoromycota</taxon>
        <taxon>Mucoromycotina</taxon>
        <taxon>Mucoromycetes</taxon>
        <taxon>Mucorales</taxon>
        <taxon>Mucorineae</taxon>
        <taxon>Mucoraceae</taxon>
        <taxon>Mucor</taxon>
    </lineage>
</organism>
<feature type="non-terminal residue" evidence="1">
    <location>
        <position position="84"/>
    </location>
</feature>
<dbReference type="Proteomes" id="UP000603453">
    <property type="component" value="Unassembled WGS sequence"/>
</dbReference>
<evidence type="ECO:0008006" key="3">
    <source>
        <dbReference type="Google" id="ProtNLM"/>
    </source>
</evidence>
<dbReference type="Gene3D" id="3.40.50.300">
    <property type="entry name" value="P-loop containing nucleotide triphosphate hydrolases"/>
    <property type="match status" value="1"/>
</dbReference>
<protein>
    <recommendedName>
        <fullName evidence="3">ATP-dependent DNA helicase PIF1</fullName>
    </recommendedName>
</protein>
<gene>
    <name evidence="1" type="ORF">INT47_004673</name>
</gene>
<dbReference type="EMBL" id="JAEPRD010000232">
    <property type="protein sequence ID" value="KAG2193451.1"/>
    <property type="molecule type" value="Genomic_DNA"/>
</dbReference>
<dbReference type="SUPFAM" id="SSF52540">
    <property type="entry name" value="P-loop containing nucleoside triphosphate hydrolases"/>
    <property type="match status" value="1"/>
</dbReference>
<keyword evidence="2" id="KW-1185">Reference proteome</keyword>
<reference evidence="1" key="1">
    <citation type="submission" date="2020-12" db="EMBL/GenBank/DDBJ databases">
        <title>Metabolic potential, ecology and presence of endohyphal bacteria is reflected in genomic diversity of Mucoromycotina.</title>
        <authorList>
            <person name="Muszewska A."/>
            <person name="Okrasinska A."/>
            <person name="Steczkiewicz K."/>
            <person name="Drgas O."/>
            <person name="Orlowska M."/>
            <person name="Perlinska-Lenart U."/>
            <person name="Aleksandrzak-Piekarczyk T."/>
            <person name="Szatraj K."/>
            <person name="Zielenkiewicz U."/>
            <person name="Pilsyk S."/>
            <person name="Malc E."/>
            <person name="Mieczkowski P."/>
            <person name="Kruszewska J.S."/>
            <person name="Biernat P."/>
            <person name="Pawlowska J."/>
        </authorList>
    </citation>
    <scope>NUCLEOTIDE SEQUENCE</scope>
    <source>
        <strain evidence="1">WA0000017839</strain>
    </source>
</reference>
<accession>A0A8H7QJ73</accession>
<dbReference type="PANTHER" id="PTHR47642">
    <property type="entry name" value="ATP-DEPENDENT DNA HELICASE"/>
    <property type="match status" value="1"/>
</dbReference>
<name>A0A8H7QJ73_9FUNG</name>
<dbReference type="CDD" id="cd18809">
    <property type="entry name" value="SF1_C_RecD"/>
    <property type="match status" value="1"/>
</dbReference>
<evidence type="ECO:0000313" key="2">
    <source>
        <dbReference type="Proteomes" id="UP000603453"/>
    </source>
</evidence>
<dbReference type="InterPro" id="IPR051055">
    <property type="entry name" value="PIF1_helicase"/>
</dbReference>
<sequence>MRHVPGTSYTRSQFPIVPTFAFTVHKWQSATIDCVGINLENMFTHGQMYVAISRVQKSEDLFLFGAHLPLVIRKKYGREADAIE</sequence>
<dbReference type="AlphaFoldDB" id="A0A8H7QJ73"/>
<proteinExistence type="predicted"/>
<dbReference type="InterPro" id="IPR027417">
    <property type="entry name" value="P-loop_NTPase"/>
</dbReference>
<evidence type="ECO:0000313" key="1">
    <source>
        <dbReference type="EMBL" id="KAG2193451.1"/>
    </source>
</evidence>